<accession>A0A3M0CXI9</accession>
<dbReference type="Proteomes" id="UP000277326">
    <property type="component" value="Unassembled WGS sequence"/>
</dbReference>
<dbReference type="GeneID" id="38470820"/>
<proteinExistence type="predicted"/>
<reference evidence="2 3" key="1">
    <citation type="journal article" date="2015" name="Stand. Genomic Sci.">
        <title>Genomic Encyclopedia of Bacterial and Archaeal Type Strains, Phase III: the genomes of soil and plant-associated and newly described type strains.</title>
        <authorList>
            <person name="Whitman W.B."/>
            <person name="Woyke T."/>
            <person name="Klenk H.P."/>
            <person name="Zhou Y."/>
            <person name="Lilburn T.G."/>
            <person name="Beck B.J."/>
            <person name="De Vos P."/>
            <person name="Vandamme P."/>
            <person name="Eisen J.A."/>
            <person name="Garrity G."/>
            <person name="Hugenholtz P."/>
            <person name="Kyrpides N.C."/>
        </authorList>
    </citation>
    <scope>NUCLEOTIDE SEQUENCE [LARGE SCALE GENOMIC DNA]</scope>
    <source>
        <strain evidence="2 3">CGMCC 1.10124</strain>
    </source>
</reference>
<name>A0A3M0CXI9_9EURY</name>
<evidence type="ECO:0000313" key="3">
    <source>
        <dbReference type="Proteomes" id="UP000277326"/>
    </source>
</evidence>
<sequence length="531" mass="60402">MTEELPANLSEITSMELSEYMTLPPEELKKYVLIHGQKVEDILSDSGERNTYDMLICSKALEKQADLLLSLGSRLAAQLEPNQAAEALSDAEEFYRDSLAHINELLDVISTGDSNKDLHINQVLEDVDNIEGFVEEKKDILEEFALESEKLKFMQKGELSLARGATEQAVKQIENAIDSCEKQTQLCDDDEQNLLMGWKQIALGIDNLKKRDAADAANHFSKAYAMFPEGDRDIGSYDDKFFFELAKFYHYLAQGIYYSKNTNDSLAVDEFDKAIERAKKIEDNMQHMFDNDDKELIGQDIKKSYKNLIRSLENYAYSRQIVSTGKIHLRNDEFNKAIDKFEEAKLKLENAADNISEADISVFPDYGDMMRNYARETIPELIRTAKESKRKYEELNELKNEHEKLRKEMLGIGEGTSIEIENVVEATSMAKASAKFVNQIRPVILDNVQILRDSIEDSELPDEDKEELMRKIKAVENSSEEPVGFLDKVKELGGTSSGILDKYDREINNAANLSSLLQFFSLFASEAPKFI</sequence>
<feature type="coiled-coil region" evidence="1">
    <location>
        <begin position="331"/>
        <end position="408"/>
    </location>
</feature>
<evidence type="ECO:0008006" key="4">
    <source>
        <dbReference type="Google" id="ProtNLM"/>
    </source>
</evidence>
<evidence type="ECO:0000256" key="1">
    <source>
        <dbReference type="SAM" id="Coils"/>
    </source>
</evidence>
<dbReference type="RefSeq" id="WP_158601174.1">
    <property type="nucleotide sequence ID" value="NZ_CP034145.1"/>
</dbReference>
<dbReference type="SUPFAM" id="SSF48452">
    <property type="entry name" value="TPR-like"/>
    <property type="match status" value="1"/>
</dbReference>
<gene>
    <name evidence="2" type="ORF">ATH50_2280</name>
</gene>
<dbReference type="Gene3D" id="1.25.40.10">
    <property type="entry name" value="Tetratricopeptide repeat domain"/>
    <property type="match status" value="1"/>
</dbReference>
<evidence type="ECO:0000313" key="2">
    <source>
        <dbReference type="EMBL" id="RMB13838.1"/>
    </source>
</evidence>
<organism evidence="2 3">
    <name type="scientific">Haloplanus aerogenes</name>
    <dbReference type="NCBI Taxonomy" id="660522"/>
    <lineage>
        <taxon>Archaea</taxon>
        <taxon>Methanobacteriati</taxon>
        <taxon>Methanobacteriota</taxon>
        <taxon>Stenosarchaea group</taxon>
        <taxon>Halobacteria</taxon>
        <taxon>Halobacteriales</taxon>
        <taxon>Haloferacaceae</taxon>
        <taxon>Haloplanus</taxon>
    </lineage>
</organism>
<dbReference type="AlphaFoldDB" id="A0A3M0CXI9"/>
<dbReference type="InterPro" id="IPR011990">
    <property type="entry name" value="TPR-like_helical_dom_sf"/>
</dbReference>
<dbReference type="EMBL" id="REFS01000004">
    <property type="protein sequence ID" value="RMB13838.1"/>
    <property type="molecule type" value="Genomic_DNA"/>
</dbReference>
<protein>
    <recommendedName>
        <fullName evidence="4">Tetratricopeptide repeat protein</fullName>
    </recommendedName>
</protein>
<comment type="caution">
    <text evidence="2">The sequence shown here is derived from an EMBL/GenBank/DDBJ whole genome shotgun (WGS) entry which is preliminary data.</text>
</comment>
<keyword evidence="1" id="KW-0175">Coiled coil</keyword>